<dbReference type="GO" id="GO:0005739">
    <property type="term" value="C:mitochondrion"/>
    <property type="evidence" value="ECO:0007669"/>
    <property type="project" value="TreeGrafter"/>
</dbReference>
<protein>
    <submittedName>
        <fullName evidence="4">Uncharacterized protein</fullName>
    </submittedName>
</protein>
<dbReference type="Gene3D" id="3.30.470.10">
    <property type="match status" value="1"/>
</dbReference>
<dbReference type="InterPro" id="IPR005786">
    <property type="entry name" value="B_amino_transII"/>
</dbReference>
<proteinExistence type="inferred from homology"/>
<comment type="cofactor">
    <cofactor evidence="1">
        <name>pyridoxal 5'-phosphate</name>
        <dbReference type="ChEBI" id="CHEBI:597326"/>
    </cofactor>
</comment>
<dbReference type="InterPro" id="IPR036038">
    <property type="entry name" value="Aminotransferase-like"/>
</dbReference>
<keyword evidence="5" id="KW-1185">Reference proteome</keyword>
<dbReference type="GO" id="GO:0009098">
    <property type="term" value="P:L-leucine biosynthetic process"/>
    <property type="evidence" value="ECO:0007669"/>
    <property type="project" value="TreeGrafter"/>
</dbReference>
<organism evidence="4 5">
    <name type="scientific">Oesophagostomum dentatum</name>
    <name type="common">Nodular worm</name>
    <dbReference type="NCBI Taxonomy" id="61180"/>
    <lineage>
        <taxon>Eukaryota</taxon>
        <taxon>Metazoa</taxon>
        <taxon>Ecdysozoa</taxon>
        <taxon>Nematoda</taxon>
        <taxon>Chromadorea</taxon>
        <taxon>Rhabditida</taxon>
        <taxon>Rhabditina</taxon>
        <taxon>Rhabditomorpha</taxon>
        <taxon>Strongyloidea</taxon>
        <taxon>Strongylidae</taxon>
        <taxon>Oesophagostomum</taxon>
    </lineage>
</organism>
<keyword evidence="3" id="KW-0663">Pyridoxal phosphate</keyword>
<dbReference type="Proteomes" id="UP000053660">
    <property type="component" value="Unassembled WGS sequence"/>
</dbReference>
<name>A0A0B1SYN8_OESDE</name>
<dbReference type="PANTHER" id="PTHR11825:SF28">
    <property type="entry name" value="BRANCHED-CHAIN-AMINO-ACID AMINOTRANSFERASE"/>
    <property type="match status" value="1"/>
</dbReference>
<evidence type="ECO:0000313" key="5">
    <source>
        <dbReference type="Proteomes" id="UP000053660"/>
    </source>
</evidence>
<dbReference type="InterPro" id="IPR043131">
    <property type="entry name" value="BCAT-like_N"/>
</dbReference>
<evidence type="ECO:0000256" key="2">
    <source>
        <dbReference type="ARBA" id="ARBA00009320"/>
    </source>
</evidence>
<comment type="similarity">
    <text evidence="2">Belongs to the class-IV pyridoxal-phosphate-dependent aminotransferase family.</text>
</comment>
<feature type="non-terminal residue" evidence="4">
    <location>
        <position position="88"/>
    </location>
</feature>
<gene>
    <name evidence="4" type="ORF">OESDEN_11908</name>
</gene>
<dbReference type="OrthoDB" id="5831939at2759"/>
<dbReference type="GO" id="GO:0009099">
    <property type="term" value="P:L-valine biosynthetic process"/>
    <property type="evidence" value="ECO:0007669"/>
    <property type="project" value="TreeGrafter"/>
</dbReference>
<dbReference type="SUPFAM" id="SSF56752">
    <property type="entry name" value="D-aminoacid aminotransferase-like PLP-dependent enzymes"/>
    <property type="match status" value="1"/>
</dbReference>
<accession>A0A0B1SYN8</accession>
<evidence type="ECO:0000256" key="3">
    <source>
        <dbReference type="ARBA" id="ARBA00022898"/>
    </source>
</evidence>
<dbReference type="GO" id="GO:0004084">
    <property type="term" value="F:branched-chain-amino-acid transaminase activity"/>
    <property type="evidence" value="ECO:0007669"/>
    <property type="project" value="InterPro"/>
</dbReference>
<dbReference type="EMBL" id="KN556084">
    <property type="protein sequence ID" value="KHJ88300.1"/>
    <property type="molecule type" value="Genomic_DNA"/>
</dbReference>
<evidence type="ECO:0000256" key="1">
    <source>
        <dbReference type="ARBA" id="ARBA00001933"/>
    </source>
</evidence>
<dbReference type="AlphaFoldDB" id="A0A0B1SYN8"/>
<dbReference type="PANTHER" id="PTHR11825">
    <property type="entry name" value="SUBGROUP IIII AMINOTRANSFERASE"/>
    <property type="match status" value="1"/>
</dbReference>
<reference evidence="4 5" key="1">
    <citation type="submission" date="2014-03" db="EMBL/GenBank/DDBJ databases">
        <title>Draft genome of the hookworm Oesophagostomum dentatum.</title>
        <authorList>
            <person name="Mitreva M."/>
        </authorList>
    </citation>
    <scope>NUCLEOTIDE SEQUENCE [LARGE SCALE GENOMIC DNA]</scope>
    <source>
        <strain evidence="4 5">OD-Hann</strain>
    </source>
</reference>
<sequence>MLEVDYEAGKGWSKPVIRPYCNFSIDPAAKVLHYACELFEGMKAYRGDDNKIRLFRPELNMARMRRSADRSSLPDFDGKELLECIKDL</sequence>
<evidence type="ECO:0000313" key="4">
    <source>
        <dbReference type="EMBL" id="KHJ88300.1"/>
    </source>
</evidence>